<evidence type="ECO:0008006" key="5">
    <source>
        <dbReference type="Google" id="ProtNLM"/>
    </source>
</evidence>
<evidence type="ECO:0000256" key="2">
    <source>
        <dbReference type="SAM" id="Phobius"/>
    </source>
</evidence>
<reference evidence="3" key="1">
    <citation type="journal article" date="2014" name="Int. J. Syst. Evol. Microbiol.">
        <title>Complete genome sequence of Corynebacterium casei LMG S-19264T (=DSM 44701T), isolated from a smear-ripened cheese.</title>
        <authorList>
            <consortium name="US DOE Joint Genome Institute (JGI-PGF)"/>
            <person name="Walter F."/>
            <person name="Albersmeier A."/>
            <person name="Kalinowski J."/>
            <person name="Ruckert C."/>
        </authorList>
    </citation>
    <scope>NUCLEOTIDE SEQUENCE</scope>
    <source>
        <strain evidence="3">NBRC 101628</strain>
    </source>
</reference>
<sequence>MLRLLGNGQTLLIGAVLIVAVVMGLFMGSLYLKAERYKAERDHAVLAQQVLQSDLDALTQTVRNQEAEKQRLKAEYQRLVLLNQRNEQAKAAIGAAYQQQLTALDALRAENEQVKRWADSPVPNDIKRLLQHGADHSNGDSDQSAARATTRIAHTQLPDTPLYWQHQCRADRIHTGLT</sequence>
<keyword evidence="1" id="KW-0175">Coiled coil</keyword>
<keyword evidence="4" id="KW-1185">Reference proteome</keyword>
<protein>
    <recommendedName>
        <fullName evidence="5">Phage lysis regulatory protein, LysB family</fullName>
    </recommendedName>
</protein>
<evidence type="ECO:0000313" key="3">
    <source>
        <dbReference type="EMBL" id="GLP95298.1"/>
    </source>
</evidence>
<accession>A0AA37RUB8</accession>
<organism evidence="3 4">
    <name type="scientific">Paraferrimonas sedimenticola</name>
    <dbReference type="NCBI Taxonomy" id="375674"/>
    <lineage>
        <taxon>Bacteria</taxon>
        <taxon>Pseudomonadati</taxon>
        <taxon>Pseudomonadota</taxon>
        <taxon>Gammaproteobacteria</taxon>
        <taxon>Alteromonadales</taxon>
        <taxon>Ferrimonadaceae</taxon>
        <taxon>Paraferrimonas</taxon>
    </lineage>
</organism>
<dbReference type="EMBL" id="BSNC01000002">
    <property type="protein sequence ID" value="GLP95298.1"/>
    <property type="molecule type" value="Genomic_DNA"/>
</dbReference>
<evidence type="ECO:0000313" key="4">
    <source>
        <dbReference type="Proteomes" id="UP001161422"/>
    </source>
</evidence>
<keyword evidence="2" id="KW-0472">Membrane</keyword>
<feature type="transmembrane region" description="Helical" evidence="2">
    <location>
        <begin position="12"/>
        <end position="32"/>
    </location>
</feature>
<dbReference type="AlphaFoldDB" id="A0AA37RUB8"/>
<evidence type="ECO:0000256" key="1">
    <source>
        <dbReference type="SAM" id="Coils"/>
    </source>
</evidence>
<name>A0AA37RUB8_9GAMM</name>
<proteinExistence type="predicted"/>
<gene>
    <name evidence="3" type="ORF">GCM10007895_06040</name>
</gene>
<feature type="coiled-coil region" evidence="1">
    <location>
        <begin position="48"/>
        <end position="92"/>
    </location>
</feature>
<dbReference type="Proteomes" id="UP001161422">
    <property type="component" value="Unassembled WGS sequence"/>
</dbReference>
<keyword evidence="2" id="KW-1133">Transmembrane helix</keyword>
<comment type="caution">
    <text evidence="3">The sequence shown here is derived from an EMBL/GenBank/DDBJ whole genome shotgun (WGS) entry which is preliminary data.</text>
</comment>
<keyword evidence="2" id="KW-0812">Transmembrane</keyword>
<reference evidence="3" key="2">
    <citation type="submission" date="2023-01" db="EMBL/GenBank/DDBJ databases">
        <title>Draft genome sequence of Paraferrimonas sedimenticola strain NBRC 101628.</title>
        <authorList>
            <person name="Sun Q."/>
            <person name="Mori K."/>
        </authorList>
    </citation>
    <scope>NUCLEOTIDE SEQUENCE</scope>
    <source>
        <strain evidence="3">NBRC 101628</strain>
    </source>
</reference>